<sequence length="480" mass="52313">MRVKAEQDDRADEIKLCSFKRPHMRAFHFAWWCYHVAFLMWFSITPLLSEVQLTLQISKEQIWTSSISAVSGTIIMRFILGPFCDKYGPRIPMGIILFCSAVPTALTGLVQNATGLTVLRFFIGVGGSTFVMCQYWTSRMFTKEWAGTANATVGGWGNLGGGITQLLIGSVIFPLLKKVYDGSAEKAWRTACVVPATLGLITSICVIKFTDDCPKGNYSKMKKTNQMKDVSVSKSFRDGALNVNTWLLFVQYACCFGVEITMNNAAALYFKEQFLLTTESAAAIASIFGWMNLFARGCGGFISDYSNRKSGMRGRLLWQSICLLIEGTMVIIFAFSKNLATAIAVLVFFSIFVQAAEGSTYGIVPYVNPPITGSISGIVGAGGNTGAVAFGLCFRQLSAKMAFVAMGIMIVSSSVLSLVIFIPGQSSILGSREETIVEDKEIVDTSSDDEKGTDTASPDNSLEYDEEGLAAMQINNTRES</sequence>
<dbReference type="GO" id="GO:0042128">
    <property type="term" value="P:nitrate assimilation"/>
    <property type="evidence" value="ECO:0007669"/>
    <property type="project" value="UniProtKB-UniRule"/>
</dbReference>
<dbReference type="SUPFAM" id="SSF103473">
    <property type="entry name" value="MFS general substrate transporter"/>
    <property type="match status" value="1"/>
</dbReference>
<dbReference type="PROSITE" id="PS50850">
    <property type="entry name" value="MFS"/>
    <property type="match status" value="1"/>
</dbReference>
<keyword evidence="5 8" id="KW-1133">Transmembrane helix</keyword>
<reference evidence="11" key="1">
    <citation type="submission" date="2021-01" db="EMBL/GenBank/DDBJ databases">
        <authorList>
            <person name="Corre E."/>
            <person name="Pelletier E."/>
            <person name="Niang G."/>
            <person name="Scheremetjew M."/>
            <person name="Finn R."/>
            <person name="Kale V."/>
            <person name="Holt S."/>
            <person name="Cochrane G."/>
            <person name="Meng A."/>
            <person name="Brown T."/>
            <person name="Cohen L."/>
        </authorList>
    </citation>
    <scope>NUCLEOTIDE SEQUENCE</scope>
    <source>
        <strain evidence="11">GSO104</strain>
    </source>
</reference>
<feature type="transmembrane region" description="Helical" evidence="8">
    <location>
        <begin position="243"/>
        <end position="262"/>
    </location>
</feature>
<keyword evidence="4 8" id="KW-0812">Transmembrane</keyword>
<feature type="transmembrane region" description="Helical" evidence="8">
    <location>
        <begin position="91"/>
        <end position="110"/>
    </location>
</feature>
<evidence type="ECO:0000313" key="11">
    <source>
        <dbReference type="EMBL" id="CAE4660550.1"/>
    </source>
</evidence>
<evidence type="ECO:0000256" key="7">
    <source>
        <dbReference type="ARBA" id="ARBA00023136"/>
    </source>
</evidence>
<dbReference type="InterPro" id="IPR011701">
    <property type="entry name" value="MFS"/>
</dbReference>
<keyword evidence="7 8" id="KW-0472">Membrane</keyword>
<dbReference type="GO" id="GO:0005886">
    <property type="term" value="C:plasma membrane"/>
    <property type="evidence" value="ECO:0007669"/>
    <property type="project" value="UniProtKB-SubCell"/>
</dbReference>
<evidence type="ECO:0000256" key="5">
    <source>
        <dbReference type="ARBA" id="ARBA00022989"/>
    </source>
</evidence>
<feature type="transmembrane region" description="Helical" evidence="8">
    <location>
        <begin position="375"/>
        <end position="394"/>
    </location>
</feature>
<feature type="transmembrane region" description="Helical" evidence="8">
    <location>
        <begin position="316"/>
        <end position="335"/>
    </location>
</feature>
<dbReference type="GO" id="GO:0015113">
    <property type="term" value="F:nitrite transmembrane transporter activity"/>
    <property type="evidence" value="ECO:0007669"/>
    <property type="project" value="InterPro"/>
</dbReference>
<feature type="transmembrane region" description="Helical" evidence="8">
    <location>
        <begin position="401"/>
        <end position="422"/>
    </location>
</feature>
<dbReference type="InterPro" id="IPR004737">
    <property type="entry name" value="NO3_transporter_NarK/NarU-like"/>
</dbReference>
<keyword evidence="3 8" id="KW-0813">Transport</keyword>
<dbReference type="CDD" id="cd17341">
    <property type="entry name" value="MFS_NRT2_like"/>
    <property type="match status" value="1"/>
</dbReference>
<comment type="similarity">
    <text evidence="2 8">Belongs to the major facilitator superfamily. Nitrate/nitrite porter (TC 2.A.1.8) family.</text>
</comment>
<feature type="transmembrane region" description="Helical" evidence="8">
    <location>
        <begin position="29"/>
        <end position="49"/>
    </location>
</feature>
<organism evidence="11">
    <name type="scientific">Ditylum brightwellii</name>
    <dbReference type="NCBI Taxonomy" id="49249"/>
    <lineage>
        <taxon>Eukaryota</taxon>
        <taxon>Sar</taxon>
        <taxon>Stramenopiles</taxon>
        <taxon>Ochrophyta</taxon>
        <taxon>Bacillariophyta</taxon>
        <taxon>Mediophyceae</taxon>
        <taxon>Lithodesmiophycidae</taxon>
        <taxon>Lithodesmiales</taxon>
        <taxon>Lithodesmiaceae</taxon>
        <taxon>Ditylum</taxon>
    </lineage>
</organism>
<dbReference type="AlphaFoldDB" id="A0A7S4T1D1"/>
<proteinExistence type="inferred from homology"/>
<dbReference type="InterPro" id="IPR036259">
    <property type="entry name" value="MFS_trans_sf"/>
</dbReference>
<feature type="transmembrane region" description="Helical" evidence="8">
    <location>
        <begin position="117"/>
        <end position="137"/>
    </location>
</feature>
<dbReference type="NCBIfam" id="TIGR00886">
    <property type="entry name" value="2A0108"/>
    <property type="match status" value="1"/>
</dbReference>
<accession>A0A7S4T1D1</accession>
<name>A0A7S4T1D1_9STRA</name>
<dbReference type="Gene3D" id="1.20.1250.20">
    <property type="entry name" value="MFS general substrate transporter like domains"/>
    <property type="match status" value="2"/>
</dbReference>
<dbReference type="Pfam" id="PF07690">
    <property type="entry name" value="MFS_1"/>
    <property type="match status" value="1"/>
</dbReference>
<feature type="compositionally biased region" description="Basic and acidic residues" evidence="9">
    <location>
        <begin position="440"/>
        <end position="453"/>
    </location>
</feature>
<keyword evidence="6 8" id="KW-0534">Nitrate assimilation</keyword>
<dbReference type="PANTHER" id="PTHR23515">
    <property type="entry name" value="HIGH-AFFINITY NITRATE TRANSPORTER 2.3"/>
    <property type="match status" value="1"/>
</dbReference>
<dbReference type="InterPro" id="IPR044772">
    <property type="entry name" value="NO3_transporter"/>
</dbReference>
<evidence type="ECO:0000256" key="8">
    <source>
        <dbReference type="RuleBase" id="RU366033"/>
    </source>
</evidence>
<feature type="region of interest" description="Disordered" evidence="9">
    <location>
        <begin position="440"/>
        <end position="464"/>
    </location>
</feature>
<evidence type="ECO:0000256" key="9">
    <source>
        <dbReference type="SAM" id="MobiDB-lite"/>
    </source>
</evidence>
<feature type="transmembrane region" description="Helical" evidence="8">
    <location>
        <begin position="157"/>
        <end position="176"/>
    </location>
</feature>
<evidence type="ECO:0000256" key="4">
    <source>
        <dbReference type="ARBA" id="ARBA00022692"/>
    </source>
</evidence>
<gene>
    <name evidence="11" type="ORF">DBRI00130_LOCUS40881</name>
</gene>
<feature type="transmembrane region" description="Helical" evidence="8">
    <location>
        <begin position="188"/>
        <end position="209"/>
    </location>
</feature>
<evidence type="ECO:0000256" key="6">
    <source>
        <dbReference type="ARBA" id="ARBA00023063"/>
    </source>
</evidence>
<feature type="transmembrane region" description="Helical" evidence="8">
    <location>
        <begin position="342"/>
        <end position="363"/>
    </location>
</feature>
<evidence type="ECO:0000256" key="2">
    <source>
        <dbReference type="ARBA" id="ARBA00008432"/>
    </source>
</evidence>
<feature type="domain" description="Major facilitator superfamily (MFS) profile" evidence="10">
    <location>
        <begin position="1"/>
        <end position="425"/>
    </location>
</feature>
<feature type="transmembrane region" description="Helical" evidence="8">
    <location>
        <begin position="274"/>
        <end position="296"/>
    </location>
</feature>
<evidence type="ECO:0000256" key="3">
    <source>
        <dbReference type="ARBA" id="ARBA00022448"/>
    </source>
</evidence>
<keyword evidence="8" id="KW-1003">Cell membrane</keyword>
<comment type="subcellular location">
    <subcellularLocation>
        <location evidence="8">Cell membrane</location>
        <topology evidence="8">Multi-pass membrane protein</topology>
    </subcellularLocation>
    <subcellularLocation>
        <location evidence="1">Membrane</location>
        <topology evidence="1">Multi-pass membrane protein</topology>
    </subcellularLocation>
</comment>
<evidence type="ECO:0000256" key="1">
    <source>
        <dbReference type="ARBA" id="ARBA00004141"/>
    </source>
</evidence>
<dbReference type="GO" id="GO:0015112">
    <property type="term" value="F:nitrate transmembrane transporter activity"/>
    <property type="evidence" value="ECO:0007669"/>
    <property type="project" value="UniProtKB-UniRule"/>
</dbReference>
<protein>
    <recommendedName>
        <fullName evidence="8">Nitrate/nitrite transporter</fullName>
    </recommendedName>
</protein>
<dbReference type="InterPro" id="IPR020846">
    <property type="entry name" value="MFS_dom"/>
</dbReference>
<dbReference type="EMBL" id="HBNS01056807">
    <property type="protein sequence ID" value="CAE4660550.1"/>
    <property type="molecule type" value="Transcribed_RNA"/>
</dbReference>
<evidence type="ECO:0000259" key="10">
    <source>
        <dbReference type="PROSITE" id="PS50850"/>
    </source>
</evidence>